<reference evidence="5 6" key="1">
    <citation type="submission" date="2021-07" db="EMBL/GenBank/DDBJ databases">
        <title>Paenibacillus radiodurans sp. nov., isolated from the southeastern edge of Tengger Desert.</title>
        <authorList>
            <person name="Zhang G."/>
        </authorList>
    </citation>
    <scope>NUCLEOTIDE SEQUENCE [LARGE SCALE GENOMIC DNA]</scope>
    <source>
        <strain evidence="5 6">CCM 7311</strain>
    </source>
</reference>
<organism evidence="5 6">
    <name type="scientific">Paenibacillus sepulcri</name>
    <dbReference type="NCBI Taxonomy" id="359917"/>
    <lineage>
        <taxon>Bacteria</taxon>
        <taxon>Bacillati</taxon>
        <taxon>Bacillota</taxon>
        <taxon>Bacilli</taxon>
        <taxon>Bacillales</taxon>
        <taxon>Paenibacillaceae</taxon>
        <taxon>Paenibacillus</taxon>
    </lineage>
</organism>
<evidence type="ECO:0000259" key="4">
    <source>
        <dbReference type="PROSITE" id="PS01124"/>
    </source>
</evidence>
<dbReference type="InterPro" id="IPR018060">
    <property type="entry name" value="HTH_AraC"/>
</dbReference>
<dbReference type="SUPFAM" id="SSF46689">
    <property type="entry name" value="Homeodomain-like"/>
    <property type="match status" value="2"/>
</dbReference>
<dbReference type="RefSeq" id="WP_210046990.1">
    <property type="nucleotide sequence ID" value="NZ_JBHLVU010000082.1"/>
</dbReference>
<protein>
    <submittedName>
        <fullName evidence="5">AraC family transcriptional regulator</fullName>
    </submittedName>
</protein>
<evidence type="ECO:0000313" key="5">
    <source>
        <dbReference type="EMBL" id="MBW7452992.1"/>
    </source>
</evidence>
<dbReference type="PROSITE" id="PS01124">
    <property type="entry name" value="HTH_ARAC_FAMILY_2"/>
    <property type="match status" value="1"/>
</dbReference>
<dbReference type="PROSITE" id="PS00041">
    <property type="entry name" value="HTH_ARAC_FAMILY_1"/>
    <property type="match status" value="1"/>
</dbReference>
<dbReference type="EMBL" id="JAHZIK010000030">
    <property type="protein sequence ID" value="MBW7452992.1"/>
    <property type="molecule type" value="Genomic_DNA"/>
</dbReference>
<accession>A0ABS7BWH7</accession>
<evidence type="ECO:0000313" key="6">
    <source>
        <dbReference type="Proteomes" id="UP001519887"/>
    </source>
</evidence>
<dbReference type="Proteomes" id="UP001519887">
    <property type="component" value="Unassembled WGS sequence"/>
</dbReference>
<feature type="domain" description="HTH araC/xylS-type" evidence="4">
    <location>
        <begin position="199"/>
        <end position="296"/>
    </location>
</feature>
<dbReference type="InterPro" id="IPR009057">
    <property type="entry name" value="Homeodomain-like_sf"/>
</dbReference>
<dbReference type="PANTHER" id="PTHR43436">
    <property type="entry name" value="ARAC-FAMILY TRANSCRIPTIONAL REGULATOR"/>
    <property type="match status" value="1"/>
</dbReference>
<sequence length="308" mass="34124">MNNNQADVKVILNRLLVTGMQIPFSARIMQTAVPFLTVLKESSPTLLSHGVLKPSLCIVLQGRKKLQIGPKVIEYEAGDFLAASVDMPVNGQVTEAAADSPYMALRIELTPGEVAAVAAEADLVPRPQTGLKPGIFVGKPSVEVYEGFEKLLRLSSDARAANYLAPAVKREIIYRLLDGEEGALFYNNMLLHQEASGISKVIDWIKANFDSPFTIEELAELGNMSASNLHYKFKEVTAMAPLQYQKRLRLQEARRLLLDGVNVTETALRVGYQSSTQFSREYKRLFGLSPLQDIRTIIHEGRRHAENG</sequence>
<proteinExistence type="predicted"/>
<dbReference type="Gene3D" id="1.10.10.60">
    <property type="entry name" value="Homeodomain-like"/>
    <property type="match status" value="1"/>
</dbReference>
<evidence type="ECO:0000256" key="3">
    <source>
        <dbReference type="ARBA" id="ARBA00023163"/>
    </source>
</evidence>
<evidence type="ECO:0000256" key="1">
    <source>
        <dbReference type="ARBA" id="ARBA00023015"/>
    </source>
</evidence>
<comment type="caution">
    <text evidence="5">The sequence shown here is derived from an EMBL/GenBank/DDBJ whole genome shotgun (WGS) entry which is preliminary data.</text>
</comment>
<keyword evidence="1" id="KW-0805">Transcription regulation</keyword>
<gene>
    <name evidence="5" type="ORF">K0U00_02910</name>
</gene>
<evidence type="ECO:0000256" key="2">
    <source>
        <dbReference type="ARBA" id="ARBA00023125"/>
    </source>
</evidence>
<keyword evidence="6" id="KW-1185">Reference proteome</keyword>
<dbReference type="PANTHER" id="PTHR43436:SF1">
    <property type="entry name" value="TRANSCRIPTIONAL REGULATORY PROTEIN"/>
    <property type="match status" value="1"/>
</dbReference>
<dbReference type="InterPro" id="IPR018062">
    <property type="entry name" value="HTH_AraC-typ_CS"/>
</dbReference>
<dbReference type="InterPro" id="IPR009594">
    <property type="entry name" value="Tscrpt_reg_HTH_AraC_N"/>
</dbReference>
<keyword evidence="3" id="KW-0804">Transcription</keyword>
<name>A0ABS7BWH7_9BACL</name>
<keyword evidence="2" id="KW-0238">DNA-binding</keyword>
<dbReference type="Pfam" id="PF06719">
    <property type="entry name" value="AraC_N"/>
    <property type="match status" value="1"/>
</dbReference>
<dbReference type="SMART" id="SM00342">
    <property type="entry name" value="HTH_ARAC"/>
    <property type="match status" value="1"/>
</dbReference>
<dbReference type="Pfam" id="PF12833">
    <property type="entry name" value="HTH_18"/>
    <property type="match status" value="1"/>
</dbReference>